<dbReference type="VEuPathDB" id="FungiDB:PITG_03183"/>
<keyword evidence="2" id="KW-1185">Reference proteome</keyword>
<dbReference type="GeneID" id="9464593"/>
<reference evidence="2" key="1">
    <citation type="journal article" date="2009" name="Nature">
        <title>Genome sequence and analysis of the Irish potato famine pathogen Phytophthora infestans.</title>
        <authorList>
            <consortium name="The Broad Institute Genome Sequencing Platform"/>
            <person name="Haas B.J."/>
            <person name="Kamoun S."/>
            <person name="Zody M.C."/>
            <person name="Jiang R.H."/>
            <person name="Handsaker R.E."/>
            <person name="Cano L.M."/>
            <person name="Grabherr M."/>
            <person name="Kodira C.D."/>
            <person name="Raffaele S."/>
            <person name="Torto-Alalibo T."/>
            <person name="Bozkurt T.O."/>
            <person name="Ah-Fong A.M."/>
            <person name="Alvarado L."/>
            <person name="Anderson V.L."/>
            <person name="Armstrong M.R."/>
            <person name="Avrova A."/>
            <person name="Baxter L."/>
            <person name="Beynon J."/>
            <person name="Boevink P.C."/>
            <person name="Bollmann S.R."/>
            <person name="Bos J.I."/>
            <person name="Bulone V."/>
            <person name="Cai G."/>
            <person name="Cakir C."/>
            <person name="Carrington J.C."/>
            <person name="Chawner M."/>
            <person name="Conti L."/>
            <person name="Costanzo S."/>
            <person name="Ewan R."/>
            <person name="Fahlgren N."/>
            <person name="Fischbach M.A."/>
            <person name="Fugelstad J."/>
            <person name="Gilroy E.M."/>
            <person name="Gnerre S."/>
            <person name="Green P.J."/>
            <person name="Grenville-Briggs L.J."/>
            <person name="Griffith J."/>
            <person name="Grunwald N.J."/>
            <person name="Horn K."/>
            <person name="Horner N.R."/>
            <person name="Hu C.H."/>
            <person name="Huitema E."/>
            <person name="Jeong D.H."/>
            <person name="Jones A.M."/>
            <person name="Jones J.D."/>
            <person name="Jones R.W."/>
            <person name="Karlsson E.K."/>
            <person name="Kunjeti S.G."/>
            <person name="Lamour K."/>
            <person name="Liu Z."/>
            <person name="Ma L."/>
            <person name="Maclean D."/>
            <person name="Chibucos M.C."/>
            <person name="McDonald H."/>
            <person name="McWalters J."/>
            <person name="Meijer H.J."/>
            <person name="Morgan W."/>
            <person name="Morris P.F."/>
            <person name="Munro C.A."/>
            <person name="O'Neill K."/>
            <person name="Ospina-Giraldo M."/>
            <person name="Pinzon A."/>
            <person name="Pritchard L."/>
            <person name="Ramsahoye B."/>
            <person name="Ren Q."/>
            <person name="Restrepo S."/>
            <person name="Roy S."/>
            <person name="Sadanandom A."/>
            <person name="Savidor A."/>
            <person name="Schornack S."/>
            <person name="Schwartz D.C."/>
            <person name="Schumann U.D."/>
            <person name="Schwessinger B."/>
            <person name="Seyer L."/>
            <person name="Sharpe T."/>
            <person name="Silvar C."/>
            <person name="Song J."/>
            <person name="Studholme D.J."/>
            <person name="Sykes S."/>
            <person name="Thines M."/>
            <person name="van de Vondervoort P.J."/>
            <person name="Phuntumart V."/>
            <person name="Wawra S."/>
            <person name="Weide R."/>
            <person name="Win J."/>
            <person name="Young C."/>
            <person name="Zhou S."/>
            <person name="Fry W."/>
            <person name="Meyers B.C."/>
            <person name="van West P."/>
            <person name="Ristaino J."/>
            <person name="Govers F."/>
            <person name="Birch P.R."/>
            <person name="Whisson S.C."/>
            <person name="Judelson H.S."/>
            <person name="Nusbaum C."/>
        </authorList>
    </citation>
    <scope>NUCLEOTIDE SEQUENCE [LARGE SCALE GENOMIC DNA]</scope>
    <source>
        <strain evidence="2">T30-4</strain>
    </source>
</reference>
<evidence type="ECO:0000313" key="2">
    <source>
        <dbReference type="Proteomes" id="UP000006643"/>
    </source>
</evidence>
<sequence length="138" mass="16199">MQRLKPRSEGVVSNLLQQNLSEREIKPIIPVGGSQIARLRKTIKSGVEVLHTPHCLTWILEDGFPCPHRRPRQYFTEPKVTWKLLHERYCDEVTRADPDIRTMSYERSYSVRSFFYPGERLTRTKEDVCDCCVQTYPS</sequence>
<gene>
    <name evidence="1" type="ORF">PITG_03183</name>
</gene>
<dbReference type="RefSeq" id="XP_002906269.1">
    <property type="nucleotide sequence ID" value="XM_002906223.1"/>
</dbReference>
<dbReference type="OrthoDB" id="126358at2759"/>
<name>D0MZK7_PHYIT</name>
<dbReference type="AlphaFoldDB" id="D0MZK7"/>
<proteinExistence type="predicted"/>
<organism evidence="1 2">
    <name type="scientific">Phytophthora infestans (strain T30-4)</name>
    <name type="common">Potato late blight agent</name>
    <dbReference type="NCBI Taxonomy" id="403677"/>
    <lineage>
        <taxon>Eukaryota</taxon>
        <taxon>Sar</taxon>
        <taxon>Stramenopiles</taxon>
        <taxon>Oomycota</taxon>
        <taxon>Peronosporomycetes</taxon>
        <taxon>Peronosporales</taxon>
        <taxon>Peronosporaceae</taxon>
        <taxon>Phytophthora</taxon>
    </lineage>
</organism>
<dbReference type="InParanoid" id="D0MZK7"/>
<accession>D0MZK7</accession>
<dbReference type="EMBL" id="DS028121">
    <property type="protein sequence ID" value="EEY65670.1"/>
    <property type="molecule type" value="Genomic_DNA"/>
</dbReference>
<dbReference type="Proteomes" id="UP000006643">
    <property type="component" value="Unassembled WGS sequence"/>
</dbReference>
<dbReference type="HOGENOM" id="CLU_1859185_0_0_1"/>
<dbReference type="KEGG" id="pif:PITG_03183"/>
<evidence type="ECO:0000313" key="1">
    <source>
        <dbReference type="EMBL" id="EEY65670.1"/>
    </source>
</evidence>
<protein>
    <submittedName>
        <fullName evidence="1">Uncharacterized protein</fullName>
    </submittedName>
</protein>